<dbReference type="Proteomes" id="UP000018201">
    <property type="component" value="Unassembled WGS sequence"/>
</dbReference>
<proteinExistence type="predicted"/>
<gene>
    <name evidence="1" type="ORF">EPH_0032230</name>
</gene>
<dbReference type="AlphaFoldDB" id="U6GAV5"/>
<accession>U6GAV5</accession>
<keyword evidence="2" id="KW-1185">Reference proteome</keyword>
<evidence type="ECO:0000313" key="2">
    <source>
        <dbReference type="Proteomes" id="UP000018201"/>
    </source>
</evidence>
<dbReference type="VEuPathDB" id="ToxoDB:EPH_0032230"/>
<evidence type="ECO:0000313" key="1">
    <source>
        <dbReference type="EMBL" id="CDI75729.1"/>
    </source>
</evidence>
<reference evidence="1" key="1">
    <citation type="submission" date="2013-10" db="EMBL/GenBank/DDBJ databases">
        <title>Genomic analysis of the causative agents of coccidiosis in chickens.</title>
        <authorList>
            <person name="Reid A.J."/>
            <person name="Blake D."/>
            <person name="Billington K."/>
            <person name="Browne H."/>
            <person name="Dunn M."/>
            <person name="Hung S."/>
            <person name="Kawahara F."/>
            <person name="Miranda-Saavedra D."/>
            <person name="Mourier T."/>
            <person name="Nagra H."/>
            <person name="Otto T.D."/>
            <person name="Rawlings N."/>
            <person name="Sanchez A."/>
            <person name="Sanders M."/>
            <person name="Subramaniam C."/>
            <person name="Tay Y."/>
            <person name="Dear P."/>
            <person name="Doerig C."/>
            <person name="Gruber A."/>
            <person name="Parkinson J."/>
            <person name="Shirley M."/>
            <person name="Wan K.L."/>
            <person name="Berriman M."/>
            <person name="Tomley F."/>
            <person name="Pain A."/>
        </authorList>
    </citation>
    <scope>NUCLEOTIDE SEQUENCE [LARGE SCALE GENOMIC DNA]</scope>
    <source>
        <strain evidence="1">Houghton</strain>
    </source>
</reference>
<protein>
    <submittedName>
        <fullName evidence="1">Uncharacterized protein</fullName>
    </submittedName>
</protein>
<reference evidence="1" key="2">
    <citation type="submission" date="2013-10" db="EMBL/GenBank/DDBJ databases">
        <authorList>
            <person name="Aslett M."/>
        </authorList>
    </citation>
    <scope>NUCLEOTIDE SEQUENCE [LARGE SCALE GENOMIC DNA]</scope>
    <source>
        <strain evidence="1">Houghton</strain>
    </source>
</reference>
<sequence>MSAGLQGLRLEGWPEAALACVSAHAAGALSEDCRAVSAVSNGFPYYLGSGGAPLGLQKLRVASDLPITLGGVRFILSFWNSLFVGKAGRGGKEPATSKPVVVRELWLIIAPYAER</sequence>
<organism evidence="1 2">
    <name type="scientific">Eimeria praecox</name>
    <dbReference type="NCBI Taxonomy" id="51316"/>
    <lineage>
        <taxon>Eukaryota</taxon>
        <taxon>Sar</taxon>
        <taxon>Alveolata</taxon>
        <taxon>Apicomplexa</taxon>
        <taxon>Conoidasida</taxon>
        <taxon>Coccidia</taxon>
        <taxon>Eucoccidiorida</taxon>
        <taxon>Eimeriorina</taxon>
        <taxon>Eimeriidae</taxon>
        <taxon>Eimeria</taxon>
    </lineage>
</organism>
<name>U6GAV5_9EIME</name>
<dbReference type="EMBL" id="HG691098">
    <property type="protein sequence ID" value="CDI75729.1"/>
    <property type="molecule type" value="Genomic_DNA"/>
</dbReference>